<reference evidence="1 2" key="1">
    <citation type="journal article" date="2019" name="Microb. Cell Fact.">
        <title>Exploring novel herbicidin analogues by transcriptional regulator overexpression and MS/MS molecular networking.</title>
        <authorList>
            <person name="Shi Y."/>
            <person name="Gu R."/>
            <person name="Li Y."/>
            <person name="Wang X."/>
            <person name="Ren W."/>
            <person name="Li X."/>
            <person name="Wang L."/>
            <person name="Xie Y."/>
            <person name="Hong B."/>
        </authorList>
    </citation>
    <scope>NUCLEOTIDE SEQUENCE [LARGE SCALE GENOMIC DNA]</scope>
    <source>
        <strain evidence="1 2">US-43</strain>
    </source>
</reference>
<protein>
    <submittedName>
        <fullName evidence="1">Uncharacterized protein</fullName>
    </submittedName>
</protein>
<dbReference type="SUPFAM" id="SSF56784">
    <property type="entry name" value="HAD-like"/>
    <property type="match status" value="1"/>
</dbReference>
<organism evidence="1 2">
    <name type="scientific">Streptomyces mobaraensis</name>
    <name type="common">Streptoverticillium mobaraense</name>
    <dbReference type="NCBI Taxonomy" id="35621"/>
    <lineage>
        <taxon>Bacteria</taxon>
        <taxon>Bacillati</taxon>
        <taxon>Actinomycetota</taxon>
        <taxon>Actinomycetes</taxon>
        <taxon>Kitasatosporales</taxon>
        <taxon>Streptomycetaceae</taxon>
        <taxon>Streptomyces</taxon>
    </lineage>
</organism>
<dbReference type="AlphaFoldDB" id="A0A5N5W1M6"/>
<evidence type="ECO:0000313" key="1">
    <source>
        <dbReference type="EMBL" id="KAB7835572.1"/>
    </source>
</evidence>
<dbReference type="Gene3D" id="3.40.50.1000">
    <property type="entry name" value="HAD superfamily/HAD-like"/>
    <property type="match status" value="1"/>
</dbReference>
<evidence type="ECO:0000313" key="2">
    <source>
        <dbReference type="Proteomes" id="UP000327000"/>
    </source>
</evidence>
<dbReference type="Pfam" id="PF13242">
    <property type="entry name" value="Hydrolase_like"/>
    <property type="match status" value="1"/>
</dbReference>
<dbReference type="EMBL" id="VOKX01000107">
    <property type="protein sequence ID" value="KAB7835572.1"/>
    <property type="molecule type" value="Genomic_DNA"/>
</dbReference>
<proteinExistence type="predicted"/>
<dbReference type="Proteomes" id="UP000327000">
    <property type="component" value="Unassembled WGS sequence"/>
</dbReference>
<gene>
    <name evidence="1" type="ORF">FRZ00_27195</name>
</gene>
<sequence>MWPRHRRRRLGKGDSIEADIGGAKKASMSTIWNHHGRTWPKSLQSLYHTVDDVTESLAHLARSLTESSARLR</sequence>
<dbReference type="InterPro" id="IPR023214">
    <property type="entry name" value="HAD_sf"/>
</dbReference>
<accession>A0A5N5W1M6</accession>
<dbReference type="RefSeq" id="WP_152265349.1">
    <property type="nucleotide sequence ID" value="NZ_VOKX01000107.1"/>
</dbReference>
<name>A0A5N5W1M6_STRMB</name>
<keyword evidence="2" id="KW-1185">Reference proteome</keyword>
<dbReference type="InterPro" id="IPR036412">
    <property type="entry name" value="HAD-like_sf"/>
</dbReference>
<comment type="caution">
    <text evidence="1">The sequence shown here is derived from an EMBL/GenBank/DDBJ whole genome shotgun (WGS) entry which is preliminary data.</text>
</comment>
<dbReference type="OrthoDB" id="3680851at2"/>